<accession>A0A9Q1C0L9</accession>
<sequence>MSARCGILGQAPMPSFVFVFSTVILKKDSYGDTMQLMSPKQPLYPSKMDKAMAWMQQVRVVNSHERQLANYHSSSKFHTSSDLAFFIGVSLLSS</sequence>
<dbReference type="EMBL" id="JAIZAY010000009">
    <property type="protein sequence ID" value="KAJ8036220.1"/>
    <property type="molecule type" value="Genomic_DNA"/>
</dbReference>
<protein>
    <submittedName>
        <fullName evidence="1">Uncharacterized protein</fullName>
    </submittedName>
</protein>
<comment type="caution">
    <text evidence="1">The sequence shown here is derived from an EMBL/GenBank/DDBJ whole genome shotgun (WGS) entry which is preliminary data.</text>
</comment>
<dbReference type="Proteomes" id="UP001152320">
    <property type="component" value="Chromosome 9"/>
</dbReference>
<evidence type="ECO:0000313" key="2">
    <source>
        <dbReference type="Proteomes" id="UP001152320"/>
    </source>
</evidence>
<organism evidence="1 2">
    <name type="scientific">Holothuria leucospilota</name>
    <name type="common">Black long sea cucumber</name>
    <name type="synonym">Mertensiothuria leucospilota</name>
    <dbReference type="NCBI Taxonomy" id="206669"/>
    <lineage>
        <taxon>Eukaryota</taxon>
        <taxon>Metazoa</taxon>
        <taxon>Echinodermata</taxon>
        <taxon>Eleutherozoa</taxon>
        <taxon>Echinozoa</taxon>
        <taxon>Holothuroidea</taxon>
        <taxon>Aspidochirotacea</taxon>
        <taxon>Aspidochirotida</taxon>
        <taxon>Holothuriidae</taxon>
        <taxon>Holothuria</taxon>
    </lineage>
</organism>
<name>A0A9Q1C0L9_HOLLE</name>
<reference evidence="1" key="1">
    <citation type="submission" date="2021-10" db="EMBL/GenBank/DDBJ databases">
        <title>Tropical sea cucumber genome reveals ecological adaptation and Cuvierian tubules defense mechanism.</title>
        <authorList>
            <person name="Chen T."/>
        </authorList>
    </citation>
    <scope>NUCLEOTIDE SEQUENCE</scope>
    <source>
        <strain evidence="1">Nanhai2018</strain>
        <tissue evidence="1">Muscle</tissue>
    </source>
</reference>
<proteinExistence type="predicted"/>
<keyword evidence="2" id="KW-1185">Reference proteome</keyword>
<dbReference type="AlphaFoldDB" id="A0A9Q1C0L9"/>
<gene>
    <name evidence="1" type="ORF">HOLleu_20134</name>
</gene>
<evidence type="ECO:0000313" key="1">
    <source>
        <dbReference type="EMBL" id="KAJ8036220.1"/>
    </source>
</evidence>